<dbReference type="GO" id="GO:0005737">
    <property type="term" value="C:cytoplasm"/>
    <property type="evidence" value="ECO:0007669"/>
    <property type="project" value="TreeGrafter"/>
</dbReference>
<dbReference type="PANTHER" id="PTHR42840:SF3">
    <property type="entry name" value="BINDING ROSSMANN FOLD OXIDOREDUCTASE, PUTATIVE (AFU_ORTHOLOGUE AFUA_2G10240)-RELATED"/>
    <property type="match status" value="1"/>
</dbReference>
<dbReference type="EC" id="1.1.1.18" evidence="5"/>
<feature type="domain" description="Gfo/Idh/MocA-like oxidoreductase C-terminal" evidence="4">
    <location>
        <begin position="169"/>
        <end position="349"/>
    </location>
</feature>
<comment type="similarity">
    <text evidence="1">Belongs to the Gfo/Idh/MocA family.</text>
</comment>
<evidence type="ECO:0000256" key="1">
    <source>
        <dbReference type="ARBA" id="ARBA00010928"/>
    </source>
</evidence>
<dbReference type="SUPFAM" id="SSF51735">
    <property type="entry name" value="NAD(P)-binding Rossmann-fold domains"/>
    <property type="match status" value="1"/>
</dbReference>
<dbReference type="InterPro" id="IPR000683">
    <property type="entry name" value="Gfo/Idh/MocA-like_OxRdtase_N"/>
</dbReference>
<gene>
    <name evidence="6" type="primary">iolG</name>
    <name evidence="6" type="ORF">C1637_10410</name>
    <name evidence="5" type="ORF">EG342_09285</name>
</gene>
<reference evidence="5 8" key="2">
    <citation type="submission" date="2018-11" db="EMBL/GenBank/DDBJ databases">
        <title>Proposal to divide the Flavobacteriaceae and reorganize its genera based on Amino Acid Identity values calculated from whole genome sequences.</title>
        <authorList>
            <person name="Nicholson A.C."/>
            <person name="Gulvik C.A."/>
            <person name="Whitney A.M."/>
            <person name="Humrighouse B.W."/>
            <person name="Bell M."/>
            <person name="Holmes B."/>
            <person name="Steigerwalt A.G."/>
            <person name="Villarma A."/>
            <person name="Sheth M."/>
            <person name="Batra D."/>
            <person name="Pryor J."/>
            <person name="Bernardet J.-F."/>
            <person name="Hugo C."/>
            <person name="Kampfer P."/>
            <person name="Newman J."/>
            <person name="McQuiston J.R."/>
        </authorList>
    </citation>
    <scope>NUCLEOTIDE SEQUENCE [LARGE SCALE GENOMIC DNA]</scope>
    <source>
        <strain evidence="5 8">KC_1864</strain>
    </source>
</reference>
<dbReference type="Pfam" id="PF01408">
    <property type="entry name" value="GFO_IDH_MocA"/>
    <property type="match status" value="1"/>
</dbReference>
<evidence type="ECO:0000313" key="7">
    <source>
        <dbReference type="Proteomes" id="UP000236262"/>
    </source>
</evidence>
<protein>
    <submittedName>
        <fullName evidence="6">Inositol 2-dehydrogenase</fullName>
        <ecNumber evidence="5">1.1.1.18</ecNumber>
    </submittedName>
</protein>
<dbReference type="Gene3D" id="3.40.50.720">
    <property type="entry name" value="NAD(P)-binding Rossmann-like Domain"/>
    <property type="match status" value="1"/>
</dbReference>
<evidence type="ECO:0000256" key="2">
    <source>
        <dbReference type="ARBA" id="ARBA00023002"/>
    </source>
</evidence>
<dbReference type="NCBIfam" id="TIGR04380">
    <property type="entry name" value="myo_inos_iolG"/>
    <property type="match status" value="1"/>
</dbReference>
<sequence>MNAGLKPGQEHFRFFPLHKKDTNKTIHTVDTILKIAVIGLGRIGQIHLAALKTFKNIKITAVSDISPELAKWTAAEYQIPHFYTNYQDIFQQKDIDAVWICSPTSYHLAQVKEALDSNKYIFCEKPLDKDSNNIQSLIDIYPDLNHRLMVGFNRRFDPDFAAVKASLKKIGKPTIIKITSRDPFPPTAEYTRASGGIYNDMSIHDLDMARFISESEAEQVIAVGSKNYTDDTDTTLITIKFKNGIICNIDNSRKASYGYDQRLEILGDKGMISVENKKINHLTFYSENSLESSVLEPFFLERYKDSYIEEIKAFITSIQEKKEFPSTGEDALKASILADACEKSLEQKKIIFL</sequence>
<dbReference type="Proteomes" id="UP000236262">
    <property type="component" value="Unassembled WGS sequence"/>
</dbReference>
<organism evidence="6 7">
    <name type="scientific">Chryseobacterium lactis</name>
    <dbReference type="NCBI Taxonomy" id="1241981"/>
    <lineage>
        <taxon>Bacteria</taxon>
        <taxon>Pseudomonadati</taxon>
        <taxon>Bacteroidota</taxon>
        <taxon>Flavobacteriia</taxon>
        <taxon>Flavobacteriales</taxon>
        <taxon>Weeksellaceae</taxon>
        <taxon>Chryseobacterium group</taxon>
        <taxon>Chryseobacterium</taxon>
    </lineage>
</organism>
<dbReference type="GO" id="GO:0000166">
    <property type="term" value="F:nucleotide binding"/>
    <property type="evidence" value="ECO:0007669"/>
    <property type="project" value="InterPro"/>
</dbReference>
<dbReference type="KEGG" id="clac:EG342_09285"/>
<evidence type="ECO:0000313" key="5">
    <source>
        <dbReference type="EMBL" id="AZA82082.1"/>
    </source>
</evidence>
<keyword evidence="2 5" id="KW-0560">Oxidoreductase</keyword>
<dbReference type="Gene3D" id="3.30.360.10">
    <property type="entry name" value="Dihydrodipicolinate Reductase, domain 2"/>
    <property type="match status" value="1"/>
</dbReference>
<dbReference type="SUPFAM" id="SSF55347">
    <property type="entry name" value="Glyceraldehyde-3-phosphate dehydrogenase-like, C-terminal domain"/>
    <property type="match status" value="1"/>
</dbReference>
<evidence type="ECO:0000313" key="8">
    <source>
        <dbReference type="Proteomes" id="UP000279972"/>
    </source>
</evidence>
<dbReference type="GO" id="GO:0050112">
    <property type="term" value="F:inositol 2-dehydrogenase (NAD+) activity"/>
    <property type="evidence" value="ECO:0007669"/>
    <property type="project" value="UniProtKB-EC"/>
</dbReference>
<dbReference type="Pfam" id="PF02894">
    <property type="entry name" value="GFO_IDH_MocA_C"/>
    <property type="match status" value="1"/>
</dbReference>
<keyword evidence="8" id="KW-1185">Reference proteome</keyword>
<dbReference type="Proteomes" id="UP000279972">
    <property type="component" value="Chromosome"/>
</dbReference>
<evidence type="ECO:0000259" key="4">
    <source>
        <dbReference type="Pfam" id="PF02894"/>
    </source>
</evidence>
<dbReference type="EMBL" id="PPEH01000003">
    <property type="protein sequence ID" value="PNW14242.1"/>
    <property type="molecule type" value="Genomic_DNA"/>
</dbReference>
<evidence type="ECO:0000259" key="3">
    <source>
        <dbReference type="Pfam" id="PF01408"/>
    </source>
</evidence>
<evidence type="ECO:0000313" key="6">
    <source>
        <dbReference type="EMBL" id="PNW14242.1"/>
    </source>
</evidence>
<dbReference type="GO" id="GO:0006740">
    <property type="term" value="P:NADPH regeneration"/>
    <property type="evidence" value="ECO:0007669"/>
    <property type="project" value="TreeGrafter"/>
</dbReference>
<dbReference type="AlphaFoldDB" id="A0A3G6RBN1"/>
<name>A0A3G6RBN1_CHRLC</name>
<dbReference type="OrthoDB" id="9795543at2"/>
<dbReference type="InterPro" id="IPR036291">
    <property type="entry name" value="NAD(P)-bd_dom_sf"/>
</dbReference>
<feature type="domain" description="Gfo/Idh/MocA-like oxidoreductase N-terminal" evidence="3">
    <location>
        <begin position="33"/>
        <end position="152"/>
    </location>
</feature>
<dbReference type="EMBL" id="CP033924">
    <property type="protein sequence ID" value="AZA82082.1"/>
    <property type="molecule type" value="Genomic_DNA"/>
</dbReference>
<dbReference type="InterPro" id="IPR004104">
    <property type="entry name" value="Gfo/Idh/MocA-like_OxRdtase_C"/>
</dbReference>
<dbReference type="PANTHER" id="PTHR42840">
    <property type="entry name" value="NAD(P)-BINDING ROSSMANN-FOLD SUPERFAMILY PROTEIN-RELATED"/>
    <property type="match status" value="1"/>
</dbReference>
<dbReference type="InterPro" id="IPR030827">
    <property type="entry name" value="Myo_inos_IolG"/>
</dbReference>
<proteinExistence type="inferred from homology"/>
<reference evidence="6 7" key="1">
    <citation type="submission" date="2018-01" db="EMBL/GenBank/DDBJ databases">
        <title>Draft genome sequences of Chryseobacterium lactis NCTC11390, Chryseobacterium oncorhynchi 701B-08, and Chryseobacterium viscerum 687B-08.</title>
        <authorList>
            <person name="Jeong J.-J."/>
            <person name="Lee Y.J."/>
            <person name="Park B."/>
            <person name="Choi I.-G."/>
            <person name="Kim K.D."/>
        </authorList>
    </citation>
    <scope>NUCLEOTIDE SEQUENCE [LARGE SCALE GENOMIC DNA]</scope>
    <source>
        <strain evidence="6 7">NCTC11390</strain>
    </source>
</reference>
<accession>A0A3G6RBN1</accession>